<dbReference type="SUPFAM" id="SSF51197">
    <property type="entry name" value="Clavaminate synthase-like"/>
    <property type="match status" value="1"/>
</dbReference>
<evidence type="ECO:0000313" key="10">
    <source>
        <dbReference type="Proteomes" id="UP001497453"/>
    </source>
</evidence>
<dbReference type="InterPro" id="IPR027450">
    <property type="entry name" value="AlkB-like"/>
</dbReference>
<accession>A0ABP1CRA9</accession>
<dbReference type="Pfam" id="PF13532">
    <property type="entry name" value="2OG-FeII_Oxy_2"/>
    <property type="match status" value="1"/>
</dbReference>
<dbReference type="Proteomes" id="UP001497453">
    <property type="component" value="Chromosome 10"/>
</dbReference>
<dbReference type="Gene3D" id="2.60.120.590">
    <property type="entry name" value="Alpha-ketoglutarate-dependent dioxygenase AlkB-like"/>
    <property type="match status" value="1"/>
</dbReference>
<dbReference type="InterPro" id="IPR032862">
    <property type="entry name" value="ALKBH6"/>
</dbReference>
<evidence type="ECO:0000313" key="9">
    <source>
        <dbReference type="EMBL" id="CAL1698220.1"/>
    </source>
</evidence>
<proteinExistence type="inferred from homology"/>
<dbReference type="PANTHER" id="PTHR46030">
    <property type="entry name" value="ALPHA-KETOGLUTARATE-DEPENDENT DIOXYGENASE ALKB HOMOLOG 6"/>
    <property type="match status" value="1"/>
</dbReference>
<dbReference type="EMBL" id="OZ037953">
    <property type="protein sequence ID" value="CAL1698220.1"/>
    <property type="molecule type" value="Genomic_DNA"/>
</dbReference>
<evidence type="ECO:0000256" key="2">
    <source>
        <dbReference type="ARBA" id="ARBA00007879"/>
    </source>
</evidence>
<feature type="domain" description="Fe2OG dioxygenase" evidence="8">
    <location>
        <begin position="97"/>
        <end position="218"/>
    </location>
</feature>
<organism evidence="9 10">
    <name type="scientific">Somion occarium</name>
    <dbReference type="NCBI Taxonomy" id="3059160"/>
    <lineage>
        <taxon>Eukaryota</taxon>
        <taxon>Fungi</taxon>
        <taxon>Dikarya</taxon>
        <taxon>Basidiomycota</taxon>
        <taxon>Agaricomycotina</taxon>
        <taxon>Agaricomycetes</taxon>
        <taxon>Polyporales</taxon>
        <taxon>Cerrenaceae</taxon>
        <taxon>Somion</taxon>
    </lineage>
</organism>
<evidence type="ECO:0000259" key="8">
    <source>
        <dbReference type="PROSITE" id="PS51471"/>
    </source>
</evidence>
<dbReference type="PROSITE" id="PS51471">
    <property type="entry name" value="FE2OG_OXY"/>
    <property type="match status" value="1"/>
</dbReference>
<sequence length="260" mass="29445">MTVDKLSKYLVPGTDEAYYIPEFVTTNEEDYLIRKIRESPRQRWKTLPNRRLQIWGGELTVKGLLIPQSLPPFMNIYPDVIGRIRTMGAFQSSAHGQPNHIILNEYYPGQGIMPHEDGPAYHPVVATLSLGSHAVFHYYRYREQSGLESPITGKGRSIDKVPALSLLLEPRSLVITKSSLYTSHLHGIDHVEDDVFVSTAAAEDPPSRINIANIDILSNIKYKEAVLNNGRLRRGLRYSLTCRDVERVAARLPFANVDRH</sequence>
<keyword evidence="7" id="KW-0539">Nucleus</keyword>
<keyword evidence="3" id="KW-0479">Metal-binding</keyword>
<keyword evidence="4" id="KW-0223">Dioxygenase</keyword>
<evidence type="ECO:0000256" key="4">
    <source>
        <dbReference type="ARBA" id="ARBA00022964"/>
    </source>
</evidence>
<dbReference type="PANTHER" id="PTHR46030:SF1">
    <property type="entry name" value="ALPHA-KETOGLUTARATE-DEPENDENT DIOXYGENASE ALKB HOMOLOG 6"/>
    <property type="match status" value="1"/>
</dbReference>
<dbReference type="InterPro" id="IPR005123">
    <property type="entry name" value="Oxoglu/Fe-dep_dioxygenase_dom"/>
</dbReference>
<comment type="subcellular location">
    <subcellularLocation>
        <location evidence="1">Nucleus</location>
    </subcellularLocation>
</comment>
<keyword evidence="6" id="KW-0408">Iron</keyword>
<evidence type="ECO:0000256" key="7">
    <source>
        <dbReference type="ARBA" id="ARBA00023242"/>
    </source>
</evidence>
<keyword evidence="10" id="KW-1185">Reference proteome</keyword>
<name>A0ABP1CRA9_9APHY</name>
<keyword evidence="5" id="KW-0560">Oxidoreductase</keyword>
<evidence type="ECO:0000256" key="3">
    <source>
        <dbReference type="ARBA" id="ARBA00022723"/>
    </source>
</evidence>
<protein>
    <recommendedName>
        <fullName evidence="8">Fe2OG dioxygenase domain-containing protein</fullName>
    </recommendedName>
</protein>
<evidence type="ECO:0000256" key="6">
    <source>
        <dbReference type="ARBA" id="ARBA00023004"/>
    </source>
</evidence>
<evidence type="ECO:0000256" key="5">
    <source>
        <dbReference type="ARBA" id="ARBA00023002"/>
    </source>
</evidence>
<reference evidence="10" key="1">
    <citation type="submission" date="2024-04" db="EMBL/GenBank/DDBJ databases">
        <authorList>
            <person name="Shaw F."/>
            <person name="Minotto A."/>
        </authorList>
    </citation>
    <scope>NUCLEOTIDE SEQUENCE [LARGE SCALE GENOMIC DNA]</scope>
</reference>
<dbReference type="InterPro" id="IPR037151">
    <property type="entry name" value="AlkB-like_sf"/>
</dbReference>
<evidence type="ECO:0000256" key="1">
    <source>
        <dbReference type="ARBA" id="ARBA00004123"/>
    </source>
</evidence>
<comment type="similarity">
    <text evidence="2">Belongs to the alkB family.</text>
</comment>
<gene>
    <name evidence="9" type="ORF">GFSPODELE1_LOCUS2055</name>
</gene>